<sequence length="44" mass="4840">MNLPFLSSGFTESRLTAHSATQNAKKHERKEMDNTGGFGKEKSA</sequence>
<evidence type="ECO:0000313" key="2">
    <source>
        <dbReference type="EMBL" id="EHC94338.1"/>
    </source>
</evidence>
<gene>
    <name evidence="2" type="ORF">LTSEUGA_1269</name>
</gene>
<evidence type="ECO:0000256" key="1">
    <source>
        <dbReference type="SAM" id="MobiDB-lite"/>
    </source>
</evidence>
<dbReference type="Proteomes" id="UP000003915">
    <property type="component" value="Unassembled WGS sequence"/>
</dbReference>
<dbReference type="EMBL" id="AFCV01000342">
    <property type="protein sequence ID" value="EHC94338.1"/>
    <property type="molecule type" value="Genomic_DNA"/>
</dbReference>
<comment type="caution">
    <text evidence="2">The sequence shown here is derived from an EMBL/GenBank/DDBJ whole genome shotgun (WGS) entry which is preliminary data.</text>
</comment>
<feature type="region of interest" description="Disordered" evidence="1">
    <location>
        <begin position="1"/>
        <end position="44"/>
    </location>
</feature>
<proteinExistence type="predicted"/>
<dbReference type="AlphaFoldDB" id="A0A6C8H6D0"/>
<name>A0A6C8H6D0_SALET</name>
<evidence type="ECO:0000313" key="3">
    <source>
        <dbReference type="Proteomes" id="UP000003915"/>
    </source>
</evidence>
<feature type="compositionally biased region" description="Polar residues" evidence="1">
    <location>
        <begin position="8"/>
        <end position="23"/>
    </location>
</feature>
<feature type="compositionally biased region" description="Basic and acidic residues" evidence="1">
    <location>
        <begin position="29"/>
        <end position="44"/>
    </location>
</feature>
<organism evidence="2 3">
    <name type="scientific">Salmonella enterica subsp. enterica serovar Uganda str. R8-3404</name>
    <dbReference type="NCBI Taxonomy" id="913083"/>
    <lineage>
        <taxon>Bacteria</taxon>
        <taxon>Pseudomonadati</taxon>
        <taxon>Pseudomonadota</taxon>
        <taxon>Gammaproteobacteria</taxon>
        <taxon>Enterobacterales</taxon>
        <taxon>Enterobacteriaceae</taxon>
        <taxon>Salmonella</taxon>
    </lineage>
</organism>
<reference evidence="2 3" key="1">
    <citation type="journal article" date="2011" name="BMC Genomics">
        <title>Genome sequencing reveals diversification of virulence factor content and possible host adaptation in distinct subpopulations of Salmonella enterica.</title>
        <authorList>
            <person name="den Bakker H.C."/>
            <person name="Moreno Switt A.I."/>
            <person name="Govoni G."/>
            <person name="Cummings C.A."/>
            <person name="Ranieri M.L."/>
            <person name="Degoricija L."/>
            <person name="Hoelzer K."/>
            <person name="Rodriguez-Rivera L.D."/>
            <person name="Brown S."/>
            <person name="Bolchacova E."/>
            <person name="Furtado M.R."/>
            <person name="Wiedmann M."/>
        </authorList>
    </citation>
    <scope>NUCLEOTIDE SEQUENCE [LARGE SCALE GENOMIC DNA]</scope>
    <source>
        <strain evidence="2 3">R8-3404</strain>
    </source>
</reference>
<protein>
    <submittedName>
        <fullName evidence="2">Uncharacterized protein</fullName>
    </submittedName>
</protein>
<accession>A0A6C8H6D0</accession>